<sequence>MTLREVGRIGTRGSPSRDFICNLSNILVDPSPFAIQDIILYSTLTERNAIRKELNDPNHSLTLRRPHLTLRPATVLPSTKEPALAEVVQ</sequence>
<name>A0ACA9PNV7_9GLOM</name>
<proteinExistence type="predicted"/>
<keyword evidence="2" id="KW-1185">Reference proteome</keyword>
<reference evidence="1" key="1">
    <citation type="submission" date="2021-06" db="EMBL/GenBank/DDBJ databases">
        <authorList>
            <person name="Kallberg Y."/>
            <person name="Tangrot J."/>
            <person name="Rosling A."/>
        </authorList>
    </citation>
    <scope>NUCLEOTIDE SEQUENCE</scope>
    <source>
        <strain evidence="1">CL356</strain>
    </source>
</reference>
<accession>A0ACA9PNV7</accession>
<gene>
    <name evidence="1" type="ORF">ACOLOM_LOCUS10847</name>
</gene>
<dbReference type="Proteomes" id="UP000789525">
    <property type="component" value="Unassembled WGS sequence"/>
</dbReference>
<organism evidence="1 2">
    <name type="scientific">Acaulospora colombiana</name>
    <dbReference type="NCBI Taxonomy" id="27376"/>
    <lineage>
        <taxon>Eukaryota</taxon>
        <taxon>Fungi</taxon>
        <taxon>Fungi incertae sedis</taxon>
        <taxon>Mucoromycota</taxon>
        <taxon>Glomeromycotina</taxon>
        <taxon>Glomeromycetes</taxon>
        <taxon>Diversisporales</taxon>
        <taxon>Acaulosporaceae</taxon>
        <taxon>Acaulospora</taxon>
    </lineage>
</organism>
<protein>
    <submittedName>
        <fullName evidence="1">6317_t:CDS:1</fullName>
    </submittedName>
</protein>
<feature type="non-terminal residue" evidence="1">
    <location>
        <position position="89"/>
    </location>
</feature>
<evidence type="ECO:0000313" key="2">
    <source>
        <dbReference type="Proteomes" id="UP000789525"/>
    </source>
</evidence>
<evidence type="ECO:0000313" key="1">
    <source>
        <dbReference type="EMBL" id="CAG8714734.1"/>
    </source>
</evidence>
<dbReference type="EMBL" id="CAJVPT010036514">
    <property type="protein sequence ID" value="CAG8714734.1"/>
    <property type="molecule type" value="Genomic_DNA"/>
</dbReference>
<comment type="caution">
    <text evidence="1">The sequence shown here is derived from an EMBL/GenBank/DDBJ whole genome shotgun (WGS) entry which is preliminary data.</text>
</comment>